<evidence type="ECO:0000256" key="1">
    <source>
        <dbReference type="SAM" id="SignalP"/>
    </source>
</evidence>
<accession>A0ABN0KB54</accession>
<reference evidence="2 3" key="1">
    <citation type="submission" date="2013-02" db="EMBL/GenBank/DDBJ databases">
        <title>The Genome Sequence of Acinetobacter calcoaceticus CIP 81.8.</title>
        <authorList>
            <consortium name="The Broad Institute Genome Sequencing Platform"/>
            <consortium name="The Broad Institute Genome Sequencing Center for Infectious Disease"/>
            <person name="Cerqueira G."/>
            <person name="Feldgarden M."/>
            <person name="Courvalin P."/>
            <person name="Perichon B."/>
            <person name="Grillot-Courvalin C."/>
            <person name="Clermont D."/>
            <person name="Rocha E."/>
            <person name="Yoon E.-J."/>
            <person name="Nemec A."/>
            <person name="Walker B."/>
            <person name="Young S.K."/>
            <person name="Zeng Q."/>
            <person name="Gargeya S."/>
            <person name="Fitzgerald M."/>
            <person name="Haas B."/>
            <person name="Abouelleil A."/>
            <person name="Alvarado L."/>
            <person name="Arachchi H.M."/>
            <person name="Berlin A.M."/>
            <person name="Chapman S.B."/>
            <person name="Dewar J."/>
            <person name="Goldberg J."/>
            <person name="Griggs A."/>
            <person name="Gujja S."/>
            <person name="Hansen M."/>
            <person name="Howarth C."/>
            <person name="Imamovic A."/>
            <person name="Larimer J."/>
            <person name="McCowan C."/>
            <person name="Murphy C."/>
            <person name="Neiman D."/>
            <person name="Pearson M."/>
            <person name="Priest M."/>
            <person name="Roberts A."/>
            <person name="Saif S."/>
            <person name="Shea T."/>
            <person name="Sisk P."/>
            <person name="Sykes S."/>
            <person name="Wortman J."/>
            <person name="Nusbaum C."/>
            <person name="Birren B."/>
        </authorList>
    </citation>
    <scope>NUCLEOTIDE SEQUENCE [LARGE SCALE GENOMIC DNA]</scope>
    <source>
        <strain evidence="2 3">CIP 81.8</strain>
    </source>
</reference>
<keyword evidence="3" id="KW-1185">Reference proteome</keyword>
<comment type="caution">
    <text evidence="2">The sequence shown here is derived from an EMBL/GenBank/DDBJ whole genome shotgun (WGS) entry which is preliminary data.</text>
</comment>
<dbReference type="RefSeq" id="WP_005045182.1">
    <property type="nucleotide sequence ID" value="NZ_KB849779.1"/>
</dbReference>
<feature type="signal peptide" evidence="1">
    <location>
        <begin position="1"/>
        <end position="21"/>
    </location>
</feature>
<gene>
    <name evidence="2" type="ORF">F936_00865</name>
</gene>
<name>A0ABN0KB54_ACICA</name>
<dbReference type="GeneID" id="92921221"/>
<organism evidence="2 3">
    <name type="scientific">Acinetobacter calcoaceticus DSM 30006 = CIP 81.8</name>
    <dbReference type="NCBI Taxonomy" id="981331"/>
    <lineage>
        <taxon>Bacteria</taxon>
        <taxon>Pseudomonadati</taxon>
        <taxon>Pseudomonadota</taxon>
        <taxon>Gammaproteobacteria</taxon>
        <taxon>Moraxellales</taxon>
        <taxon>Moraxellaceae</taxon>
        <taxon>Acinetobacter</taxon>
        <taxon>Acinetobacter calcoaceticus/baumannii complex</taxon>
    </lineage>
</organism>
<proteinExistence type="predicted"/>
<keyword evidence="1" id="KW-0732">Signal</keyword>
<feature type="chain" id="PRO_5046296144" evidence="1">
    <location>
        <begin position="22"/>
        <end position="109"/>
    </location>
</feature>
<dbReference type="EMBL" id="APQI01000002">
    <property type="protein sequence ID" value="ENW01453.1"/>
    <property type="molecule type" value="Genomic_DNA"/>
</dbReference>
<evidence type="ECO:0000313" key="2">
    <source>
        <dbReference type="EMBL" id="ENW01453.1"/>
    </source>
</evidence>
<protein>
    <submittedName>
        <fullName evidence="2">Uncharacterized protein</fullName>
    </submittedName>
</protein>
<sequence>MKQKSYIAGIIMFLLASSSYAAPIITSGFLSPTTSGCFAGNVVYVLNLDNIPYRVVYEISYVNAKNQTVKWTQQIDIVGNEKALLGCGSIQDYPYRFNAGYKIVSYTKL</sequence>
<dbReference type="Proteomes" id="UP000013024">
    <property type="component" value="Unassembled WGS sequence"/>
</dbReference>
<evidence type="ECO:0000313" key="3">
    <source>
        <dbReference type="Proteomes" id="UP000013024"/>
    </source>
</evidence>